<keyword evidence="6" id="KW-1185">Reference proteome</keyword>
<evidence type="ECO:0000256" key="3">
    <source>
        <dbReference type="ARBA" id="ARBA00022737"/>
    </source>
</evidence>
<evidence type="ECO:0000313" key="6">
    <source>
        <dbReference type="Proteomes" id="UP000254293"/>
    </source>
</evidence>
<sequence>MTFITMRNTSREKIFQQGGRLASTAYVHPSAKFVYPIDIADNVVIYGNVSIGQFTYINVTSVIYSNVSIGKFCSIGRSAEIGLAQHPINYLSTHPFVCANSLFTRFPGYAEIKRKPWQFHPSTTIGNDVWIGAKANVLSGVSIGDGAIIAAGSIVTKDVPPYAIVGGMPAKIIRMRFSNEIIDKLLQLKWWDHDLEKLRNLPFDDIESCIQELAKLKNH</sequence>
<comment type="similarity">
    <text evidence="1">Belongs to the transferase hexapeptide repeat family.</text>
</comment>
<dbReference type="PANTHER" id="PTHR43300">
    <property type="entry name" value="ACETYLTRANSFERASE"/>
    <property type="match status" value="1"/>
</dbReference>
<dbReference type="InterPro" id="IPR001451">
    <property type="entry name" value="Hexapep"/>
</dbReference>
<dbReference type="Pfam" id="PF00132">
    <property type="entry name" value="Hexapep"/>
    <property type="match status" value="1"/>
</dbReference>
<keyword evidence="3" id="KW-0677">Repeat</keyword>
<evidence type="ECO:0000313" key="5">
    <source>
        <dbReference type="EMBL" id="STR00721.1"/>
    </source>
</evidence>
<dbReference type="RefSeq" id="WP_115307955.1">
    <property type="nucleotide sequence ID" value="NZ_CP091516.1"/>
</dbReference>
<name>A0A377R328_9NEIS</name>
<gene>
    <name evidence="5" type="primary">vatD</name>
    <name evidence="5" type="ORF">NCTC13336_00936</name>
</gene>
<dbReference type="InterPro" id="IPR018357">
    <property type="entry name" value="Hexapep_transf_CS"/>
</dbReference>
<dbReference type="InterPro" id="IPR050179">
    <property type="entry name" value="Trans_hexapeptide_repeat"/>
</dbReference>
<reference evidence="5 6" key="1">
    <citation type="submission" date="2018-06" db="EMBL/GenBank/DDBJ databases">
        <authorList>
            <consortium name="Pathogen Informatics"/>
            <person name="Doyle S."/>
        </authorList>
    </citation>
    <scope>NUCLEOTIDE SEQUENCE [LARGE SCALE GENOMIC DNA]</scope>
    <source>
        <strain evidence="5 6">NCTC13336</strain>
    </source>
</reference>
<evidence type="ECO:0000256" key="4">
    <source>
        <dbReference type="ARBA" id="ARBA00023315"/>
    </source>
</evidence>
<keyword evidence="2 5" id="KW-0808">Transferase</keyword>
<dbReference type="EMBL" id="UGJJ01000001">
    <property type="protein sequence ID" value="STR00721.1"/>
    <property type="molecule type" value="Genomic_DNA"/>
</dbReference>
<dbReference type="Proteomes" id="UP000254293">
    <property type="component" value="Unassembled WGS sequence"/>
</dbReference>
<dbReference type="Gene3D" id="2.160.10.10">
    <property type="entry name" value="Hexapeptide repeat proteins"/>
    <property type="match status" value="1"/>
</dbReference>
<accession>A0A377R328</accession>
<dbReference type="EC" id="2.3.1.-" evidence="5"/>
<proteinExistence type="inferred from homology"/>
<evidence type="ECO:0000256" key="1">
    <source>
        <dbReference type="ARBA" id="ARBA00007274"/>
    </source>
</evidence>
<dbReference type="AlphaFoldDB" id="A0A377R328"/>
<dbReference type="InterPro" id="IPR011004">
    <property type="entry name" value="Trimer_LpxA-like_sf"/>
</dbReference>
<evidence type="ECO:0000256" key="2">
    <source>
        <dbReference type="ARBA" id="ARBA00022679"/>
    </source>
</evidence>
<dbReference type="GO" id="GO:0016746">
    <property type="term" value="F:acyltransferase activity"/>
    <property type="evidence" value="ECO:0007669"/>
    <property type="project" value="UniProtKB-KW"/>
</dbReference>
<organism evidence="5 6">
    <name type="scientific">Kingella potus</name>
    <dbReference type="NCBI Taxonomy" id="265175"/>
    <lineage>
        <taxon>Bacteria</taxon>
        <taxon>Pseudomonadati</taxon>
        <taxon>Pseudomonadota</taxon>
        <taxon>Betaproteobacteria</taxon>
        <taxon>Neisseriales</taxon>
        <taxon>Neisseriaceae</taxon>
        <taxon>Kingella</taxon>
    </lineage>
</organism>
<keyword evidence="4 5" id="KW-0012">Acyltransferase</keyword>
<dbReference type="PROSITE" id="PS00101">
    <property type="entry name" value="HEXAPEP_TRANSFERASES"/>
    <property type="match status" value="1"/>
</dbReference>
<dbReference type="CDD" id="cd03349">
    <property type="entry name" value="LbH_XAT"/>
    <property type="match status" value="1"/>
</dbReference>
<protein>
    <submittedName>
        <fullName evidence="5">Streptogramin A acetyltransferase</fullName>
        <ecNumber evidence="5">2.3.1.-</ecNumber>
    </submittedName>
</protein>
<dbReference type="PANTHER" id="PTHR43300:SF11">
    <property type="entry name" value="ACETYLTRANSFERASE RV3034C-RELATED"/>
    <property type="match status" value="1"/>
</dbReference>
<dbReference type="SUPFAM" id="SSF51161">
    <property type="entry name" value="Trimeric LpxA-like enzymes"/>
    <property type="match status" value="1"/>
</dbReference>